<evidence type="ECO:0000256" key="1">
    <source>
        <dbReference type="ARBA" id="ARBA00005422"/>
    </source>
</evidence>
<dbReference type="Proteomes" id="UP000004358">
    <property type="component" value="Unassembled WGS sequence"/>
</dbReference>
<evidence type="ECO:0000313" key="7">
    <source>
        <dbReference type="Proteomes" id="UP000004358"/>
    </source>
</evidence>
<dbReference type="GO" id="GO:0003729">
    <property type="term" value="F:mRNA binding"/>
    <property type="evidence" value="ECO:0007669"/>
    <property type="project" value="TreeGrafter"/>
</dbReference>
<evidence type="ECO:0000256" key="4">
    <source>
        <dbReference type="SAM" id="MobiDB-lite"/>
    </source>
</evidence>
<keyword evidence="2" id="KW-0810">Translation regulation</keyword>
<sequence length="134" mass="14410">MSRLFAGTPFDIPPQCDDCGELLPQCKCTPAEKAASEARRQQAADRQQREAGRLPPENQIAVLSVQKRKGGRKATVITGLTDVANDLPALLKQLQADCGSGGTVKAKEDLLEIQGDHADRVRKSLSALGYRVKG</sequence>
<dbReference type="STRING" id="314230.DSM3645_05705"/>
<feature type="compositionally biased region" description="Basic and acidic residues" evidence="4">
    <location>
        <begin position="37"/>
        <end position="52"/>
    </location>
</feature>
<dbReference type="GO" id="GO:0003743">
    <property type="term" value="F:translation initiation factor activity"/>
    <property type="evidence" value="ECO:0007669"/>
    <property type="project" value="InterPro"/>
</dbReference>
<reference evidence="6 7" key="1">
    <citation type="submission" date="2006-02" db="EMBL/GenBank/DDBJ databases">
        <authorList>
            <person name="Amann R."/>
            <person name="Ferriera S."/>
            <person name="Johnson J."/>
            <person name="Kravitz S."/>
            <person name="Halpern A."/>
            <person name="Remington K."/>
            <person name="Beeson K."/>
            <person name="Tran B."/>
            <person name="Rogers Y.-H."/>
            <person name="Friedman R."/>
            <person name="Venter J.C."/>
        </authorList>
    </citation>
    <scope>NUCLEOTIDE SEQUENCE [LARGE SCALE GENOMIC DNA]</scope>
    <source>
        <strain evidence="6 7">DSM 3645</strain>
    </source>
</reference>
<keyword evidence="3" id="KW-0648">Protein biosynthesis</keyword>
<dbReference type="EMBL" id="AANZ01000011">
    <property type="protein sequence ID" value="EAQ80093.1"/>
    <property type="molecule type" value="Genomic_DNA"/>
</dbReference>
<accession>A3ZU29</accession>
<proteinExistence type="inferred from homology"/>
<dbReference type="GO" id="GO:0002188">
    <property type="term" value="P:translation reinitiation"/>
    <property type="evidence" value="ECO:0007669"/>
    <property type="project" value="TreeGrafter"/>
</dbReference>
<dbReference type="CDD" id="cd11567">
    <property type="entry name" value="YciH_like"/>
    <property type="match status" value="1"/>
</dbReference>
<dbReference type="AlphaFoldDB" id="A3ZU29"/>
<dbReference type="RefSeq" id="WP_002654737.1">
    <property type="nucleotide sequence ID" value="NZ_CH672377.1"/>
</dbReference>
<dbReference type="PROSITE" id="PS50296">
    <property type="entry name" value="SUI1"/>
    <property type="match status" value="1"/>
</dbReference>
<comment type="similarity">
    <text evidence="1">Belongs to the SUI1 family.</text>
</comment>
<dbReference type="PIRSF" id="PIRSF037511">
    <property type="entry name" value="Transl_init_SUI1_pro"/>
    <property type="match status" value="1"/>
</dbReference>
<dbReference type="InterPro" id="IPR001950">
    <property type="entry name" value="SUI1"/>
</dbReference>
<dbReference type="InterPro" id="IPR050318">
    <property type="entry name" value="DENR/SUI1_TIF"/>
</dbReference>
<comment type="caution">
    <text evidence="6">The sequence shown here is derived from an EMBL/GenBank/DDBJ whole genome shotgun (WGS) entry which is preliminary data.</text>
</comment>
<evidence type="ECO:0000259" key="5">
    <source>
        <dbReference type="PROSITE" id="PS50296"/>
    </source>
</evidence>
<dbReference type="eggNOG" id="COG0023">
    <property type="taxonomic scope" value="Bacteria"/>
</dbReference>
<dbReference type="SUPFAM" id="SSF55159">
    <property type="entry name" value="eIF1-like"/>
    <property type="match status" value="1"/>
</dbReference>
<evidence type="ECO:0000256" key="3">
    <source>
        <dbReference type="ARBA" id="ARBA00022917"/>
    </source>
</evidence>
<feature type="region of interest" description="Disordered" evidence="4">
    <location>
        <begin position="37"/>
        <end position="57"/>
    </location>
</feature>
<dbReference type="GO" id="GO:0006417">
    <property type="term" value="P:regulation of translation"/>
    <property type="evidence" value="ECO:0007669"/>
    <property type="project" value="UniProtKB-KW"/>
</dbReference>
<evidence type="ECO:0000256" key="2">
    <source>
        <dbReference type="ARBA" id="ARBA00022845"/>
    </source>
</evidence>
<organism evidence="6 7">
    <name type="scientific">Blastopirellula marina DSM 3645</name>
    <dbReference type="NCBI Taxonomy" id="314230"/>
    <lineage>
        <taxon>Bacteria</taxon>
        <taxon>Pseudomonadati</taxon>
        <taxon>Planctomycetota</taxon>
        <taxon>Planctomycetia</taxon>
        <taxon>Pirellulales</taxon>
        <taxon>Pirellulaceae</taxon>
        <taxon>Blastopirellula</taxon>
    </lineage>
</organism>
<dbReference type="InterPro" id="IPR036877">
    <property type="entry name" value="SUI1_dom_sf"/>
</dbReference>
<evidence type="ECO:0000313" key="6">
    <source>
        <dbReference type="EMBL" id="EAQ80093.1"/>
    </source>
</evidence>
<dbReference type="PANTHER" id="PTHR12789">
    <property type="entry name" value="DENSITY-REGULATED PROTEIN HOMOLOG"/>
    <property type="match status" value="1"/>
</dbReference>
<dbReference type="Gene3D" id="3.30.780.10">
    <property type="entry name" value="SUI1-like domain"/>
    <property type="match status" value="1"/>
</dbReference>
<dbReference type="GO" id="GO:0001731">
    <property type="term" value="P:formation of translation preinitiation complex"/>
    <property type="evidence" value="ECO:0007669"/>
    <property type="project" value="TreeGrafter"/>
</dbReference>
<feature type="domain" description="SUI1" evidence="5">
    <location>
        <begin position="61"/>
        <end position="129"/>
    </location>
</feature>
<gene>
    <name evidence="6" type="ORF">DSM3645_05705</name>
</gene>
<dbReference type="PANTHER" id="PTHR12789:SF0">
    <property type="entry name" value="DENSITY-REGULATED PROTEIN"/>
    <property type="match status" value="1"/>
</dbReference>
<dbReference type="InterPro" id="IPR005872">
    <property type="entry name" value="SUI1_arc_bac"/>
</dbReference>
<dbReference type="OrthoDB" id="9792915at2"/>
<dbReference type="Pfam" id="PF01253">
    <property type="entry name" value="SUI1"/>
    <property type="match status" value="1"/>
</dbReference>
<dbReference type="HOGENOM" id="CLU_082805_4_0_0"/>
<name>A3ZU29_9BACT</name>
<protein>
    <submittedName>
        <fullName evidence="6">Protein translation factor SUI1-like protein</fullName>
    </submittedName>
</protein>